<dbReference type="Proteomes" id="UP000184048">
    <property type="component" value="Unassembled WGS sequence"/>
</dbReference>
<evidence type="ECO:0000256" key="7">
    <source>
        <dbReference type="ARBA" id="ARBA00022676"/>
    </source>
</evidence>
<protein>
    <recommendedName>
        <fullName evidence="11">Probable nicotinate-nucleotide pyrophosphorylase [carboxylating]</fullName>
        <ecNumber evidence="5">2.4.2.19</ecNumber>
    </recommendedName>
    <alternativeName>
        <fullName evidence="9">Quinolinate phosphoribosyltransferase [decarboxylating]</fullName>
    </alternativeName>
</protein>
<comment type="catalytic activity">
    <reaction evidence="10">
        <text>nicotinate beta-D-ribonucleotide + CO2 + diphosphate = quinolinate + 5-phospho-alpha-D-ribose 1-diphosphate + 2 H(+)</text>
        <dbReference type="Rhea" id="RHEA:12733"/>
        <dbReference type="ChEBI" id="CHEBI:15378"/>
        <dbReference type="ChEBI" id="CHEBI:16526"/>
        <dbReference type="ChEBI" id="CHEBI:29959"/>
        <dbReference type="ChEBI" id="CHEBI:33019"/>
        <dbReference type="ChEBI" id="CHEBI:57502"/>
        <dbReference type="ChEBI" id="CHEBI:58017"/>
        <dbReference type="EC" id="2.4.2.19"/>
    </reaction>
</comment>
<dbReference type="SUPFAM" id="SSF51690">
    <property type="entry name" value="Nicotinate/Quinolinate PRTase C-terminal domain-like"/>
    <property type="match status" value="1"/>
</dbReference>
<dbReference type="InterPro" id="IPR036068">
    <property type="entry name" value="Nicotinate_pribotase-like_C"/>
</dbReference>
<gene>
    <name evidence="15" type="ORF">SAMN02745131_01001</name>
</gene>
<dbReference type="SUPFAM" id="SSF54675">
    <property type="entry name" value="Nicotinate/Quinolinate PRTase N-terminal domain-like"/>
    <property type="match status" value="1"/>
</dbReference>
<keyword evidence="7 12" id="KW-0328">Glycosyltransferase</keyword>
<evidence type="ECO:0000259" key="14">
    <source>
        <dbReference type="Pfam" id="PF02749"/>
    </source>
</evidence>
<feature type="domain" description="Quinolinate phosphoribosyl transferase C-terminal" evidence="13">
    <location>
        <begin position="111"/>
        <end position="282"/>
    </location>
</feature>
<comment type="subunit">
    <text evidence="4">Hexamer formed by 3 homodimers.</text>
</comment>
<dbReference type="InterPro" id="IPR037128">
    <property type="entry name" value="Quinolinate_PRibosylTase_N_sf"/>
</dbReference>
<dbReference type="NCBIfam" id="TIGR00078">
    <property type="entry name" value="nadC"/>
    <property type="match status" value="1"/>
</dbReference>
<dbReference type="FunFam" id="3.20.20.70:FF:000030">
    <property type="entry name" value="Nicotinate-nucleotide pyrophosphorylase, carboxylating"/>
    <property type="match status" value="1"/>
</dbReference>
<evidence type="ECO:0000259" key="13">
    <source>
        <dbReference type="Pfam" id="PF01729"/>
    </source>
</evidence>
<evidence type="ECO:0000313" key="15">
    <source>
        <dbReference type="EMBL" id="SHE73299.1"/>
    </source>
</evidence>
<organism evidence="15 16">
    <name type="scientific">Flavisolibacter ginsengisoli DSM 18119</name>
    <dbReference type="NCBI Taxonomy" id="1121884"/>
    <lineage>
        <taxon>Bacteria</taxon>
        <taxon>Pseudomonadati</taxon>
        <taxon>Bacteroidota</taxon>
        <taxon>Chitinophagia</taxon>
        <taxon>Chitinophagales</taxon>
        <taxon>Chitinophagaceae</taxon>
        <taxon>Flavisolibacter</taxon>
    </lineage>
</organism>
<dbReference type="GO" id="GO:0004514">
    <property type="term" value="F:nicotinate-nucleotide diphosphorylase (carboxylating) activity"/>
    <property type="evidence" value="ECO:0007669"/>
    <property type="project" value="UniProtKB-EC"/>
</dbReference>
<evidence type="ECO:0000313" key="16">
    <source>
        <dbReference type="Proteomes" id="UP000184048"/>
    </source>
</evidence>
<evidence type="ECO:0000256" key="5">
    <source>
        <dbReference type="ARBA" id="ARBA00011944"/>
    </source>
</evidence>
<dbReference type="FunFam" id="3.90.1170.20:FF:000001">
    <property type="entry name" value="Nicotinate-nucleotide diphosphorylase (Carboxylating)"/>
    <property type="match status" value="1"/>
</dbReference>
<evidence type="ECO:0000256" key="4">
    <source>
        <dbReference type="ARBA" id="ARBA00011218"/>
    </source>
</evidence>
<dbReference type="InterPro" id="IPR022412">
    <property type="entry name" value="Quinolinate_PRibosylTrfase_N"/>
</dbReference>
<evidence type="ECO:0000256" key="12">
    <source>
        <dbReference type="PIRNR" id="PIRNR006250"/>
    </source>
</evidence>
<dbReference type="InterPro" id="IPR027277">
    <property type="entry name" value="NadC/ModD"/>
</dbReference>
<dbReference type="Gene3D" id="3.90.1170.20">
    <property type="entry name" value="Quinolinate phosphoribosyl transferase, N-terminal domain"/>
    <property type="match status" value="1"/>
</dbReference>
<dbReference type="RefSeq" id="WP_072834133.1">
    <property type="nucleotide sequence ID" value="NZ_FQUU01000003.1"/>
</dbReference>
<dbReference type="GO" id="GO:0005737">
    <property type="term" value="C:cytoplasm"/>
    <property type="evidence" value="ECO:0007669"/>
    <property type="project" value="TreeGrafter"/>
</dbReference>
<dbReference type="PANTHER" id="PTHR32179:SF3">
    <property type="entry name" value="NICOTINATE-NUCLEOTIDE PYROPHOSPHORYLASE [CARBOXYLATING]"/>
    <property type="match status" value="1"/>
</dbReference>
<dbReference type="GO" id="GO:0034213">
    <property type="term" value="P:quinolinate catabolic process"/>
    <property type="evidence" value="ECO:0007669"/>
    <property type="project" value="TreeGrafter"/>
</dbReference>
<sequence>MIDFDSQLHKLIDHALAEDVGDGDHSTLCCIPADVKGKAVLKIKQDGILAGVDIAEKIFQYKKPTARFIRNKKDGDVMKEGEVAFEVETQVHTILQLERLVLNCMQRMSGIATLTRLYTDKLKGYKARLLDTRKTTPNFRLLEKEAVRIGGGVNHRFGLFDMIMLKDNHIDYCGGIVEAITRAYDYVQRYRPDLKIEVETRTLEDVAIAVEVGRGKIHRIMVDNFTPGDIKKALLLVKGAFETEASGGINLETIEEYAATGVDYVSVGGLIHQARSLDLSLKAVIV</sequence>
<comment type="similarity">
    <text evidence="3 12">Belongs to the NadC/ModD family.</text>
</comment>
<evidence type="ECO:0000256" key="8">
    <source>
        <dbReference type="ARBA" id="ARBA00022679"/>
    </source>
</evidence>
<dbReference type="PANTHER" id="PTHR32179">
    <property type="entry name" value="NICOTINATE-NUCLEOTIDE PYROPHOSPHORYLASE [CARBOXYLATING]"/>
    <property type="match status" value="1"/>
</dbReference>
<evidence type="ECO:0000256" key="9">
    <source>
        <dbReference type="ARBA" id="ARBA00033102"/>
    </source>
</evidence>
<evidence type="ECO:0000256" key="1">
    <source>
        <dbReference type="ARBA" id="ARBA00003237"/>
    </source>
</evidence>
<evidence type="ECO:0000256" key="11">
    <source>
        <dbReference type="ARBA" id="ARBA00069173"/>
    </source>
</evidence>
<dbReference type="InterPro" id="IPR013785">
    <property type="entry name" value="Aldolase_TIM"/>
</dbReference>
<dbReference type="Pfam" id="PF01729">
    <property type="entry name" value="QRPTase_C"/>
    <property type="match status" value="1"/>
</dbReference>
<dbReference type="InterPro" id="IPR002638">
    <property type="entry name" value="Quinolinate_PRibosylTrfase_C"/>
</dbReference>
<dbReference type="STRING" id="1121884.SAMN02745131_01001"/>
<name>A0A1M4VWF9_9BACT</name>
<evidence type="ECO:0000256" key="10">
    <source>
        <dbReference type="ARBA" id="ARBA00047445"/>
    </source>
</evidence>
<dbReference type="EC" id="2.4.2.19" evidence="5"/>
<dbReference type="EMBL" id="FQUU01000003">
    <property type="protein sequence ID" value="SHE73299.1"/>
    <property type="molecule type" value="Genomic_DNA"/>
</dbReference>
<dbReference type="Pfam" id="PF02749">
    <property type="entry name" value="QRPTase_N"/>
    <property type="match status" value="1"/>
</dbReference>
<evidence type="ECO:0000256" key="2">
    <source>
        <dbReference type="ARBA" id="ARBA00004893"/>
    </source>
</evidence>
<comment type="pathway">
    <text evidence="2">Cofactor biosynthesis; NAD(+) biosynthesis; nicotinate D-ribonucleotide from quinolinate: step 1/1.</text>
</comment>
<dbReference type="CDD" id="cd01572">
    <property type="entry name" value="QPRTase"/>
    <property type="match status" value="1"/>
</dbReference>
<keyword evidence="16" id="KW-1185">Reference proteome</keyword>
<keyword evidence="6" id="KW-0662">Pyridine nucleotide biosynthesis</keyword>
<reference evidence="15 16" key="1">
    <citation type="submission" date="2016-11" db="EMBL/GenBank/DDBJ databases">
        <authorList>
            <person name="Jaros S."/>
            <person name="Januszkiewicz K."/>
            <person name="Wedrychowicz H."/>
        </authorList>
    </citation>
    <scope>NUCLEOTIDE SEQUENCE [LARGE SCALE GENOMIC DNA]</scope>
    <source>
        <strain evidence="15 16">DSM 18119</strain>
    </source>
</reference>
<dbReference type="UniPathway" id="UPA00253">
    <property type="reaction ID" value="UER00331"/>
</dbReference>
<dbReference type="OrthoDB" id="9782546at2"/>
<dbReference type="Gene3D" id="3.20.20.70">
    <property type="entry name" value="Aldolase class I"/>
    <property type="match status" value="1"/>
</dbReference>
<evidence type="ECO:0000256" key="6">
    <source>
        <dbReference type="ARBA" id="ARBA00022642"/>
    </source>
</evidence>
<feature type="domain" description="Quinolinate phosphoribosyl transferase N-terminal" evidence="14">
    <location>
        <begin position="25"/>
        <end position="109"/>
    </location>
</feature>
<evidence type="ECO:0000256" key="3">
    <source>
        <dbReference type="ARBA" id="ARBA00009400"/>
    </source>
</evidence>
<comment type="function">
    <text evidence="1">Involved in the catabolism of quinolinic acid (QA).</text>
</comment>
<dbReference type="InterPro" id="IPR004393">
    <property type="entry name" value="NadC"/>
</dbReference>
<keyword evidence="8 12" id="KW-0808">Transferase</keyword>
<accession>A0A1M4VWF9</accession>
<proteinExistence type="inferred from homology"/>
<dbReference type="AlphaFoldDB" id="A0A1M4VWF9"/>
<dbReference type="PIRSF" id="PIRSF006250">
    <property type="entry name" value="NadC_ModD"/>
    <property type="match status" value="1"/>
</dbReference>
<dbReference type="GO" id="GO:0009435">
    <property type="term" value="P:NAD+ biosynthetic process"/>
    <property type="evidence" value="ECO:0007669"/>
    <property type="project" value="UniProtKB-UniPathway"/>
</dbReference>